<dbReference type="PROSITE" id="PS50011">
    <property type="entry name" value="PROTEIN_KINASE_DOM"/>
    <property type="match status" value="1"/>
</dbReference>
<keyword evidence="6" id="KW-0067">ATP-binding</keyword>
<reference evidence="11" key="1">
    <citation type="journal article" date="2020" name="Stud. Mycol.">
        <title>101 Dothideomycetes genomes: a test case for predicting lifestyles and emergence of pathogens.</title>
        <authorList>
            <person name="Haridas S."/>
            <person name="Albert R."/>
            <person name="Binder M."/>
            <person name="Bloem J."/>
            <person name="Labutti K."/>
            <person name="Salamov A."/>
            <person name="Andreopoulos B."/>
            <person name="Baker S."/>
            <person name="Barry K."/>
            <person name="Bills G."/>
            <person name="Bluhm B."/>
            <person name="Cannon C."/>
            <person name="Castanera R."/>
            <person name="Culley D."/>
            <person name="Daum C."/>
            <person name="Ezra D."/>
            <person name="Gonzalez J."/>
            <person name="Henrissat B."/>
            <person name="Kuo A."/>
            <person name="Liang C."/>
            <person name="Lipzen A."/>
            <person name="Lutzoni F."/>
            <person name="Magnuson J."/>
            <person name="Mondo S."/>
            <person name="Nolan M."/>
            <person name="Ohm R."/>
            <person name="Pangilinan J."/>
            <person name="Park H.-J."/>
            <person name="Ramirez L."/>
            <person name="Alfaro M."/>
            <person name="Sun H."/>
            <person name="Tritt A."/>
            <person name="Yoshinaga Y."/>
            <person name="Zwiers L.-H."/>
            <person name="Turgeon B."/>
            <person name="Goodwin S."/>
            <person name="Spatafora J."/>
            <person name="Crous P."/>
            <person name="Grigoriev I."/>
        </authorList>
    </citation>
    <scope>NUCLEOTIDE SEQUENCE</scope>
    <source>
        <strain evidence="11">CBS 116435</strain>
    </source>
</reference>
<evidence type="ECO:0000259" key="10">
    <source>
        <dbReference type="PROSITE" id="PS50011"/>
    </source>
</evidence>
<comment type="catalytic activity">
    <reaction evidence="8">
        <text>L-seryl-[protein] + ATP = O-phospho-L-seryl-[protein] + ADP + H(+)</text>
        <dbReference type="Rhea" id="RHEA:17989"/>
        <dbReference type="Rhea" id="RHEA-COMP:9863"/>
        <dbReference type="Rhea" id="RHEA-COMP:11604"/>
        <dbReference type="ChEBI" id="CHEBI:15378"/>
        <dbReference type="ChEBI" id="CHEBI:29999"/>
        <dbReference type="ChEBI" id="CHEBI:30616"/>
        <dbReference type="ChEBI" id="CHEBI:83421"/>
        <dbReference type="ChEBI" id="CHEBI:456216"/>
        <dbReference type="EC" id="2.7.11.1"/>
    </reaction>
</comment>
<dbReference type="SMART" id="SM00220">
    <property type="entry name" value="S_TKc"/>
    <property type="match status" value="1"/>
</dbReference>
<dbReference type="EC" id="2.7.11.1" evidence="1"/>
<keyword evidence="5 11" id="KW-0418">Kinase</keyword>
<feature type="compositionally biased region" description="Basic residues" evidence="9">
    <location>
        <begin position="430"/>
        <end position="442"/>
    </location>
</feature>
<dbReference type="InterPro" id="IPR008271">
    <property type="entry name" value="Ser/Thr_kinase_AS"/>
</dbReference>
<feature type="region of interest" description="Disordered" evidence="9">
    <location>
        <begin position="1"/>
        <end position="49"/>
    </location>
</feature>
<feature type="compositionally biased region" description="Basic and acidic residues" evidence="9">
    <location>
        <begin position="1"/>
        <end position="12"/>
    </location>
</feature>
<keyword evidence="2" id="KW-0723">Serine/threonine-protein kinase</keyword>
<name>A0A9P4UJE5_9PEZI</name>
<dbReference type="PANTHER" id="PTHR24343:SF191">
    <property type="entry name" value="SERINE_THREONINE PROTEIN KINASE"/>
    <property type="match status" value="1"/>
</dbReference>
<evidence type="ECO:0000313" key="12">
    <source>
        <dbReference type="Proteomes" id="UP000799441"/>
    </source>
</evidence>
<feature type="compositionally biased region" description="Basic residues" evidence="9">
    <location>
        <begin position="28"/>
        <end position="47"/>
    </location>
</feature>
<gene>
    <name evidence="11" type="ORF">K431DRAFT_235690</name>
</gene>
<keyword evidence="12" id="KW-1185">Reference proteome</keyword>
<dbReference type="GO" id="GO:0005829">
    <property type="term" value="C:cytosol"/>
    <property type="evidence" value="ECO:0007669"/>
    <property type="project" value="TreeGrafter"/>
</dbReference>
<comment type="caution">
    <text evidence="11">The sequence shown here is derived from an EMBL/GenBank/DDBJ whole genome shotgun (WGS) entry which is preliminary data.</text>
</comment>
<dbReference type="SUPFAM" id="SSF56112">
    <property type="entry name" value="Protein kinase-like (PK-like)"/>
    <property type="match status" value="1"/>
</dbReference>
<dbReference type="PANTHER" id="PTHR24343">
    <property type="entry name" value="SERINE/THREONINE KINASE"/>
    <property type="match status" value="1"/>
</dbReference>
<dbReference type="Pfam" id="PF00069">
    <property type="entry name" value="Pkinase"/>
    <property type="match status" value="1"/>
</dbReference>
<evidence type="ECO:0000256" key="3">
    <source>
        <dbReference type="ARBA" id="ARBA00022679"/>
    </source>
</evidence>
<evidence type="ECO:0000256" key="8">
    <source>
        <dbReference type="ARBA" id="ARBA00048679"/>
    </source>
</evidence>
<protein>
    <recommendedName>
        <fullName evidence="1">non-specific serine/threonine protein kinase</fullName>
        <ecNumber evidence="1">2.7.11.1</ecNumber>
    </recommendedName>
</protein>
<organism evidence="11 12">
    <name type="scientific">Polychaeton citri CBS 116435</name>
    <dbReference type="NCBI Taxonomy" id="1314669"/>
    <lineage>
        <taxon>Eukaryota</taxon>
        <taxon>Fungi</taxon>
        <taxon>Dikarya</taxon>
        <taxon>Ascomycota</taxon>
        <taxon>Pezizomycotina</taxon>
        <taxon>Dothideomycetes</taxon>
        <taxon>Dothideomycetidae</taxon>
        <taxon>Capnodiales</taxon>
        <taxon>Capnodiaceae</taxon>
        <taxon>Polychaeton</taxon>
    </lineage>
</organism>
<evidence type="ECO:0000256" key="5">
    <source>
        <dbReference type="ARBA" id="ARBA00022777"/>
    </source>
</evidence>
<dbReference type="InterPro" id="IPR011009">
    <property type="entry name" value="Kinase-like_dom_sf"/>
</dbReference>
<evidence type="ECO:0000256" key="4">
    <source>
        <dbReference type="ARBA" id="ARBA00022741"/>
    </source>
</evidence>
<dbReference type="AlphaFoldDB" id="A0A9P4UJE5"/>
<feature type="domain" description="Protein kinase" evidence="10">
    <location>
        <begin position="98"/>
        <end position="411"/>
    </location>
</feature>
<evidence type="ECO:0000256" key="2">
    <source>
        <dbReference type="ARBA" id="ARBA00022527"/>
    </source>
</evidence>
<keyword evidence="3" id="KW-0808">Transferase</keyword>
<comment type="catalytic activity">
    <reaction evidence="7">
        <text>L-threonyl-[protein] + ATP = O-phospho-L-threonyl-[protein] + ADP + H(+)</text>
        <dbReference type="Rhea" id="RHEA:46608"/>
        <dbReference type="Rhea" id="RHEA-COMP:11060"/>
        <dbReference type="Rhea" id="RHEA-COMP:11605"/>
        <dbReference type="ChEBI" id="CHEBI:15378"/>
        <dbReference type="ChEBI" id="CHEBI:30013"/>
        <dbReference type="ChEBI" id="CHEBI:30616"/>
        <dbReference type="ChEBI" id="CHEBI:61977"/>
        <dbReference type="ChEBI" id="CHEBI:456216"/>
        <dbReference type="EC" id="2.7.11.1"/>
    </reaction>
</comment>
<dbReference type="OrthoDB" id="4062651at2759"/>
<dbReference type="GO" id="GO:0030003">
    <property type="term" value="P:intracellular monoatomic cation homeostasis"/>
    <property type="evidence" value="ECO:0007669"/>
    <property type="project" value="TreeGrafter"/>
</dbReference>
<evidence type="ECO:0000313" key="11">
    <source>
        <dbReference type="EMBL" id="KAF2716294.1"/>
    </source>
</evidence>
<dbReference type="PROSITE" id="PS00108">
    <property type="entry name" value="PROTEIN_KINASE_ST"/>
    <property type="match status" value="1"/>
</dbReference>
<dbReference type="InterPro" id="IPR000719">
    <property type="entry name" value="Prot_kinase_dom"/>
</dbReference>
<sequence length="453" mass="51652">MDDGPSRQDSVKRGGIQWANTYEYQSQPRRRSRRGSSTGRHPHRRRSSIYSRASEGFYLQGVDAGAGSKARRLSIDIPSEVLLVDEVPFDRHFNMLSKANKKAIGEGGAAKVYLLKSKTINPESKGKMETAAVKAFREWVRDEETEAEYIRKIKSEFSIAKSCDHENIVSTYSLCKDNRLYYHAMQWCTLGDVNDLAKKDYFRPLDRNCIFKQLIRGVDYLHSRGIAHRDIKSDNLLLTEDGCLKIADFGTAEVFSGVHPGARNCEEKAVIDDDAPVRLCSPGMVGSRPYMAPEIVQRLGDYDPRAVDVWACAIVYLSLCFTGTPWDAASPDVKNYNIYCTTWEAWLQKYPDGQFCKENRPLTAFCYGKGLFARLDDPGTKKLILGMLHPDPAQRWSIKEALKWKTVKEYECCQQKSYSGDVYNREKKALHNHRPPKEKKGPKFLQPSYEARR</sequence>
<dbReference type="GO" id="GO:0005524">
    <property type="term" value="F:ATP binding"/>
    <property type="evidence" value="ECO:0007669"/>
    <property type="project" value="UniProtKB-KW"/>
</dbReference>
<dbReference type="Gene3D" id="1.10.510.10">
    <property type="entry name" value="Transferase(Phosphotransferase) domain 1"/>
    <property type="match status" value="1"/>
</dbReference>
<evidence type="ECO:0000256" key="1">
    <source>
        <dbReference type="ARBA" id="ARBA00012513"/>
    </source>
</evidence>
<accession>A0A9P4UJE5</accession>
<proteinExistence type="predicted"/>
<feature type="region of interest" description="Disordered" evidence="9">
    <location>
        <begin position="424"/>
        <end position="453"/>
    </location>
</feature>
<evidence type="ECO:0000256" key="6">
    <source>
        <dbReference type="ARBA" id="ARBA00022840"/>
    </source>
</evidence>
<evidence type="ECO:0000256" key="7">
    <source>
        <dbReference type="ARBA" id="ARBA00047899"/>
    </source>
</evidence>
<keyword evidence="4" id="KW-0547">Nucleotide-binding</keyword>
<dbReference type="GO" id="GO:0004674">
    <property type="term" value="F:protein serine/threonine kinase activity"/>
    <property type="evidence" value="ECO:0007669"/>
    <property type="project" value="UniProtKB-KW"/>
</dbReference>
<evidence type="ECO:0000256" key="9">
    <source>
        <dbReference type="SAM" id="MobiDB-lite"/>
    </source>
</evidence>
<dbReference type="Proteomes" id="UP000799441">
    <property type="component" value="Unassembled WGS sequence"/>
</dbReference>
<dbReference type="EMBL" id="MU003882">
    <property type="protein sequence ID" value="KAF2716294.1"/>
    <property type="molecule type" value="Genomic_DNA"/>
</dbReference>